<dbReference type="FunFam" id="3.40.30.10:FF:000245">
    <property type="entry name" value="Thioredoxin"/>
    <property type="match status" value="1"/>
</dbReference>
<dbReference type="SUPFAM" id="SSF52833">
    <property type="entry name" value="Thioredoxin-like"/>
    <property type="match status" value="1"/>
</dbReference>
<dbReference type="PROSITE" id="PS50030">
    <property type="entry name" value="UBA"/>
    <property type="match status" value="1"/>
</dbReference>
<dbReference type="SMART" id="SM00166">
    <property type="entry name" value="UBX"/>
    <property type="match status" value="1"/>
</dbReference>
<feature type="compositionally biased region" description="Low complexity" evidence="9">
    <location>
        <begin position="140"/>
        <end position="179"/>
    </location>
</feature>
<dbReference type="Gene3D" id="1.10.8.10">
    <property type="entry name" value="DNA helicase RuvA subunit, C-terminal domain"/>
    <property type="match status" value="1"/>
</dbReference>
<keyword evidence="6" id="KW-0249">Electron transport</keyword>
<dbReference type="Gene3D" id="3.10.20.90">
    <property type="entry name" value="Phosphatidylinositol 3-kinase Catalytic Subunit, Chain A, domain 1"/>
    <property type="match status" value="1"/>
</dbReference>
<dbReference type="AlphaFoldDB" id="A0AAN7TXL1"/>
<dbReference type="SUPFAM" id="SSF57850">
    <property type="entry name" value="RING/U-box"/>
    <property type="match status" value="1"/>
</dbReference>
<feature type="compositionally biased region" description="Low complexity" evidence="9">
    <location>
        <begin position="435"/>
        <end position="451"/>
    </location>
</feature>
<evidence type="ECO:0000259" key="10">
    <source>
        <dbReference type="PROSITE" id="PS50030"/>
    </source>
</evidence>
<comment type="function">
    <text evidence="1">Participates in various redox reactions through the reversible oxidation of its active center dithiol to a disulfide and catalyzes dithiol-disulfide exchange reactions.</text>
</comment>
<dbReference type="Gene3D" id="3.30.60.90">
    <property type="match status" value="1"/>
</dbReference>
<comment type="caution">
    <text evidence="14">The sequence shown here is derived from an EMBL/GenBank/DDBJ whole genome shotgun (WGS) entry which is preliminary data.</text>
</comment>
<keyword evidence="7" id="KW-1015">Disulfide bond</keyword>
<dbReference type="PROSITE" id="PS00194">
    <property type="entry name" value="THIOREDOXIN_1"/>
    <property type="match status" value="1"/>
</dbReference>
<keyword evidence="5" id="KW-0862">Zinc</keyword>
<evidence type="ECO:0000313" key="15">
    <source>
        <dbReference type="Proteomes" id="UP001344447"/>
    </source>
</evidence>
<accession>A0AAN7TXL1</accession>
<dbReference type="SUPFAM" id="SSF54236">
    <property type="entry name" value="Ubiquitin-like"/>
    <property type="match status" value="1"/>
</dbReference>
<feature type="domain" description="UBA" evidence="10">
    <location>
        <begin position="182"/>
        <end position="223"/>
    </location>
</feature>
<organism evidence="14 15">
    <name type="scientific">Dictyostelium firmibasis</name>
    <dbReference type="NCBI Taxonomy" id="79012"/>
    <lineage>
        <taxon>Eukaryota</taxon>
        <taxon>Amoebozoa</taxon>
        <taxon>Evosea</taxon>
        <taxon>Eumycetozoa</taxon>
        <taxon>Dictyostelia</taxon>
        <taxon>Dictyosteliales</taxon>
        <taxon>Dictyosteliaceae</taxon>
        <taxon>Dictyostelium</taxon>
    </lineage>
</organism>
<proteinExistence type="predicted"/>
<dbReference type="GO" id="GO:0008270">
    <property type="term" value="F:zinc ion binding"/>
    <property type="evidence" value="ECO:0007669"/>
    <property type="project" value="UniProtKB-KW"/>
</dbReference>
<dbReference type="PROSITE" id="PS51352">
    <property type="entry name" value="THIOREDOXIN_2"/>
    <property type="match status" value="1"/>
</dbReference>
<dbReference type="EMBL" id="JAVFKY010000004">
    <property type="protein sequence ID" value="KAK5577676.1"/>
    <property type="molecule type" value="Genomic_DNA"/>
</dbReference>
<dbReference type="CDD" id="cd02947">
    <property type="entry name" value="TRX_family"/>
    <property type="match status" value="1"/>
</dbReference>
<feature type="domain" description="ZZ-type" evidence="12">
    <location>
        <begin position="284"/>
        <end position="335"/>
    </location>
</feature>
<dbReference type="Pfam" id="PF00569">
    <property type="entry name" value="ZZ"/>
    <property type="match status" value="1"/>
</dbReference>
<evidence type="ECO:0000259" key="12">
    <source>
        <dbReference type="PROSITE" id="PS50135"/>
    </source>
</evidence>
<feature type="region of interest" description="Disordered" evidence="9">
    <location>
        <begin position="423"/>
        <end position="454"/>
    </location>
</feature>
<feature type="compositionally biased region" description="Low complexity" evidence="9">
    <location>
        <begin position="243"/>
        <end position="282"/>
    </location>
</feature>
<dbReference type="InterPro" id="IPR015940">
    <property type="entry name" value="UBA"/>
</dbReference>
<gene>
    <name evidence="14" type="ORF">RB653_002620</name>
</gene>
<dbReference type="PRINTS" id="PR00421">
    <property type="entry name" value="THIOREDOXIN"/>
</dbReference>
<dbReference type="SMART" id="SM00291">
    <property type="entry name" value="ZnF_ZZ"/>
    <property type="match status" value="1"/>
</dbReference>
<dbReference type="Pfam" id="PF22562">
    <property type="entry name" value="UBA_7"/>
    <property type="match status" value="1"/>
</dbReference>
<dbReference type="Pfam" id="PF00085">
    <property type="entry name" value="Thioredoxin"/>
    <property type="match status" value="1"/>
</dbReference>
<feature type="compositionally biased region" description="Basic and acidic residues" evidence="9">
    <location>
        <begin position="362"/>
        <end position="377"/>
    </location>
</feature>
<dbReference type="PROSITE" id="PS01357">
    <property type="entry name" value="ZF_ZZ_1"/>
    <property type="match status" value="1"/>
</dbReference>
<evidence type="ECO:0000256" key="7">
    <source>
        <dbReference type="ARBA" id="ARBA00023157"/>
    </source>
</evidence>
<keyword evidence="3" id="KW-0479">Metal-binding</keyword>
<feature type="region of interest" description="Disordered" evidence="9">
    <location>
        <begin position="134"/>
        <end position="186"/>
    </location>
</feature>
<sequence>MSRVKVLVDNQLDSELVTAGKRLVVVDFTATWCGPCKMISPYFEQLSSEYKDVIFLKVDVDQCKSTTQSQGVRAMPTFRFFIDRNQVHEFSGADKNQLKSSIERLQPQLSFASQGNALGGGGGGGSRQAYLDSLEKKTQEQQAQYQQQYGNTTTSPSIPTSIASSTSSSTSSKSRPPARATQPDPIMMKDLIEMGFPQNRARKALIIVNNSSSQSAMDWIFENMDSPTIDDPLEGDTGESMDTNANTSTTTTESTTSTSTNNDGTTTTTTTSSTTTTTPYPTTVHNALCDMCQNQIIGYRYKCKVCPNYDLCQSCKDTGKHNPQHEFVAHENDIENYQMTPEEKAEQKRRLDARIQEIRAKKAEEEAKKEIEREINRRQGGKSTQHALTKWQEDQLKRDQEKDRKEKEADRIAKAKIKAKVEADRLERASKKSATLNNNNPATTTTTETKPTPVPVFAPKQNYTESLIQIRLTDGSTIKGTFPLSTKLIDVHTFVSNNTSQHGKFTLSSTYPRKIYTNDELKSISVEDAGLVPNGTLQVQKL</sequence>
<feature type="domain" description="UBX" evidence="11">
    <location>
        <begin position="461"/>
        <end position="539"/>
    </location>
</feature>
<dbReference type="CDD" id="cd01767">
    <property type="entry name" value="UBX"/>
    <property type="match status" value="1"/>
</dbReference>
<dbReference type="Proteomes" id="UP001344447">
    <property type="component" value="Unassembled WGS sequence"/>
</dbReference>
<dbReference type="PANTHER" id="PTHR46115">
    <property type="entry name" value="THIOREDOXIN-LIKE PROTEIN 1"/>
    <property type="match status" value="1"/>
</dbReference>
<evidence type="ECO:0000256" key="6">
    <source>
        <dbReference type="ARBA" id="ARBA00022982"/>
    </source>
</evidence>
<dbReference type="InterPro" id="IPR000433">
    <property type="entry name" value="Znf_ZZ"/>
</dbReference>
<evidence type="ECO:0000256" key="4">
    <source>
        <dbReference type="ARBA" id="ARBA00022771"/>
    </source>
</evidence>
<evidence type="ECO:0000259" key="13">
    <source>
        <dbReference type="PROSITE" id="PS51352"/>
    </source>
</evidence>
<feature type="domain" description="Thioredoxin" evidence="13">
    <location>
        <begin position="1"/>
        <end position="107"/>
    </location>
</feature>
<evidence type="ECO:0000256" key="9">
    <source>
        <dbReference type="SAM" id="MobiDB-lite"/>
    </source>
</evidence>
<evidence type="ECO:0000256" key="5">
    <source>
        <dbReference type="ARBA" id="ARBA00022833"/>
    </source>
</evidence>
<reference evidence="14 15" key="1">
    <citation type="submission" date="2023-11" db="EMBL/GenBank/DDBJ databases">
        <title>Dfirmibasis_genome.</title>
        <authorList>
            <person name="Edelbroek B."/>
            <person name="Kjellin J."/>
            <person name="Jerlstrom-Hultqvist J."/>
            <person name="Soderbom F."/>
        </authorList>
    </citation>
    <scope>NUCLEOTIDE SEQUENCE [LARGE SCALE GENOMIC DNA]</scope>
    <source>
        <strain evidence="14 15">TNS-C-14</strain>
    </source>
</reference>
<keyword evidence="15" id="KW-1185">Reference proteome</keyword>
<dbReference type="SUPFAM" id="SSF46934">
    <property type="entry name" value="UBA-like"/>
    <property type="match status" value="1"/>
</dbReference>
<dbReference type="Gene3D" id="3.40.30.10">
    <property type="entry name" value="Glutaredoxin"/>
    <property type="match status" value="1"/>
</dbReference>
<dbReference type="InterPro" id="IPR029071">
    <property type="entry name" value="Ubiquitin-like_domsf"/>
</dbReference>
<keyword evidence="4 8" id="KW-0863">Zinc-finger</keyword>
<evidence type="ECO:0008006" key="16">
    <source>
        <dbReference type="Google" id="ProtNLM"/>
    </source>
</evidence>
<evidence type="ECO:0000256" key="3">
    <source>
        <dbReference type="ARBA" id="ARBA00022723"/>
    </source>
</evidence>
<name>A0AAN7TXL1_9MYCE</name>
<evidence type="ECO:0000256" key="1">
    <source>
        <dbReference type="ARBA" id="ARBA00003318"/>
    </source>
</evidence>
<protein>
    <recommendedName>
        <fullName evidence="16">ZZ-type zinc finger-containing protein</fullName>
    </recommendedName>
</protein>
<feature type="region of interest" description="Disordered" evidence="9">
    <location>
        <begin position="225"/>
        <end position="282"/>
    </location>
</feature>
<dbReference type="InterPro" id="IPR017937">
    <property type="entry name" value="Thioredoxin_CS"/>
</dbReference>
<dbReference type="InterPro" id="IPR009060">
    <property type="entry name" value="UBA-like_sf"/>
</dbReference>
<evidence type="ECO:0000259" key="11">
    <source>
        <dbReference type="PROSITE" id="PS50033"/>
    </source>
</evidence>
<evidence type="ECO:0000256" key="2">
    <source>
        <dbReference type="ARBA" id="ARBA00022448"/>
    </source>
</evidence>
<evidence type="ECO:0000256" key="8">
    <source>
        <dbReference type="PROSITE-ProRule" id="PRU00228"/>
    </source>
</evidence>
<dbReference type="PROSITE" id="PS50135">
    <property type="entry name" value="ZF_ZZ_2"/>
    <property type="match status" value="1"/>
</dbReference>
<keyword evidence="2" id="KW-0813">Transport</keyword>
<dbReference type="InterPro" id="IPR036249">
    <property type="entry name" value="Thioredoxin-like_sf"/>
</dbReference>
<dbReference type="InterPro" id="IPR043145">
    <property type="entry name" value="Znf_ZZ_sf"/>
</dbReference>
<dbReference type="InterPro" id="IPR013766">
    <property type="entry name" value="Thioredoxin_domain"/>
</dbReference>
<feature type="region of interest" description="Disordered" evidence="9">
    <location>
        <begin position="362"/>
        <end position="411"/>
    </location>
</feature>
<feature type="compositionally biased region" description="Basic and acidic residues" evidence="9">
    <location>
        <begin position="391"/>
        <end position="411"/>
    </location>
</feature>
<dbReference type="InterPro" id="IPR001012">
    <property type="entry name" value="UBX_dom"/>
</dbReference>
<dbReference type="PROSITE" id="PS50033">
    <property type="entry name" value="UBX"/>
    <property type="match status" value="1"/>
</dbReference>
<evidence type="ECO:0000313" key="14">
    <source>
        <dbReference type="EMBL" id="KAK5577676.1"/>
    </source>
</evidence>
<dbReference type="Pfam" id="PF00789">
    <property type="entry name" value="UBX"/>
    <property type="match status" value="1"/>
</dbReference>